<dbReference type="Pfam" id="PF00753">
    <property type="entry name" value="Lactamase_B"/>
    <property type="match status" value="1"/>
</dbReference>
<reference evidence="2 3" key="1">
    <citation type="submission" date="2014-03" db="EMBL/GenBank/DDBJ databases">
        <title>Genome sequence of Sphingobium yanoikuyae B1.</title>
        <authorList>
            <person name="Gan H.M."/>
            <person name="Gan H.Y."/>
            <person name="Savka M.A."/>
        </authorList>
    </citation>
    <scope>NUCLEOTIDE SEQUENCE [LARGE SCALE GENOMIC DNA]</scope>
    <source>
        <strain evidence="2 3">B1</strain>
    </source>
</reference>
<dbReference type="PATRIC" id="fig|13690.10.peg.1497"/>
<keyword evidence="2" id="KW-0378">Hydrolase</keyword>
<dbReference type="PANTHER" id="PTHR42951">
    <property type="entry name" value="METALLO-BETA-LACTAMASE DOMAIN-CONTAINING"/>
    <property type="match status" value="1"/>
</dbReference>
<dbReference type="InterPro" id="IPR036866">
    <property type="entry name" value="RibonucZ/Hydroxyglut_hydro"/>
</dbReference>
<dbReference type="NCBIfam" id="NF033105">
    <property type="entry name" value="bla_subclass_B3"/>
    <property type="match status" value="1"/>
</dbReference>
<evidence type="ECO:0000313" key="3">
    <source>
        <dbReference type="Proteomes" id="UP000028534"/>
    </source>
</evidence>
<proteinExistence type="predicted"/>
<dbReference type="RefSeq" id="WP_037518316.1">
    <property type="nucleotide sequence ID" value="NZ_JGVR01000007.1"/>
</dbReference>
<dbReference type="AlphaFoldDB" id="A0A084EPA8"/>
<feature type="domain" description="Metallo-beta-lactamase" evidence="1">
    <location>
        <begin position="61"/>
        <end position="253"/>
    </location>
</feature>
<evidence type="ECO:0000313" key="2">
    <source>
        <dbReference type="EMBL" id="KEZ19800.1"/>
    </source>
</evidence>
<dbReference type="GO" id="GO:0016787">
    <property type="term" value="F:hydrolase activity"/>
    <property type="evidence" value="ECO:0007669"/>
    <property type="project" value="UniProtKB-KW"/>
</dbReference>
<sequence>MRNWMGVGISMAAMFLGGPAWTKAADDPLLRPIALASSKRWLAPQAPVRLHGQTYLVGFGGLNVALIRTSAGLILIDGAVPQAVRDVEANIRALGFSIRDVKLILSTEPHFDHAGGLAALARDSGATVVASAPAAAALRTGGIDPADPQAAWLERFPAVRRLRAVKDGEEIRLGDTVITAVATPGHTMGSMSWRWKSCEGRQCATMIFGSSLNPIAADGYAFSDPAHRPVVDAFRATFAKVRAMDCDLLITAHPDPADPAKLARLRAKRVPNAFIDPTACRRYADRAAGMLDKKLAAEGETRSYSRGQ</sequence>
<name>A0A084EPA8_SPHYA</name>
<dbReference type="eggNOG" id="COG0491">
    <property type="taxonomic scope" value="Bacteria"/>
</dbReference>
<dbReference type="InterPro" id="IPR050855">
    <property type="entry name" value="NDM-1-like"/>
</dbReference>
<protein>
    <submittedName>
        <fullName evidence="2">Zn-dependent hydrolase, glyoxylase</fullName>
    </submittedName>
</protein>
<dbReference type="EMBL" id="JGVR01000007">
    <property type="protein sequence ID" value="KEZ19800.1"/>
    <property type="molecule type" value="Genomic_DNA"/>
</dbReference>
<dbReference type="InterPro" id="IPR001279">
    <property type="entry name" value="Metallo-B-lactamas"/>
</dbReference>
<dbReference type="PANTHER" id="PTHR42951:SF17">
    <property type="entry name" value="METALLO-BETA-LACTAMASE DOMAIN-CONTAINING PROTEIN"/>
    <property type="match status" value="1"/>
</dbReference>
<dbReference type="Proteomes" id="UP000028534">
    <property type="component" value="Unassembled WGS sequence"/>
</dbReference>
<comment type="caution">
    <text evidence="2">The sequence shown here is derived from an EMBL/GenBank/DDBJ whole genome shotgun (WGS) entry which is preliminary data.</text>
</comment>
<dbReference type="STRING" id="13690.AX777_13295"/>
<evidence type="ECO:0000259" key="1">
    <source>
        <dbReference type="SMART" id="SM00849"/>
    </source>
</evidence>
<dbReference type="Gene3D" id="3.60.15.10">
    <property type="entry name" value="Ribonuclease Z/Hydroxyacylglutathione hydrolase-like"/>
    <property type="match status" value="1"/>
</dbReference>
<dbReference type="SMART" id="SM00849">
    <property type="entry name" value="Lactamase_B"/>
    <property type="match status" value="1"/>
</dbReference>
<accession>A0A084EPA8</accession>
<organism evidence="2 3">
    <name type="scientific">Sphingobium yanoikuyae</name>
    <name type="common">Sphingomonas yanoikuyae</name>
    <dbReference type="NCBI Taxonomy" id="13690"/>
    <lineage>
        <taxon>Bacteria</taxon>
        <taxon>Pseudomonadati</taxon>
        <taxon>Pseudomonadota</taxon>
        <taxon>Alphaproteobacteria</taxon>
        <taxon>Sphingomonadales</taxon>
        <taxon>Sphingomonadaceae</taxon>
        <taxon>Sphingobium</taxon>
    </lineage>
</organism>
<dbReference type="SUPFAM" id="SSF56281">
    <property type="entry name" value="Metallo-hydrolase/oxidoreductase"/>
    <property type="match status" value="1"/>
</dbReference>
<gene>
    <name evidence="2" type="ORF">CP98_01450</name>
</gene>